<accession>A0AAV7SD29</accession>
<evidence type="ECO:0000313" key="1">
    <source>
        <dbReference type="EMBL" id="KAJ1161509.1"/>
    </source>
</evidence>
<reference evidence="1" key="1">
    <citation type="journal article" date="2022" name="bioRxiv">
        <title>Sequencing and chromosome-scale assembly of the giantPleurodeles waltlgenome.</title>
        <authorList>
            <person name="Brown T."/>
            <person name="Elewa A."/>
            <person name="Iarovenko S."/>
            <person name="Subramanian E."/>
            <person name="Araus A.J."/>
            <person name="Petzold A."/>
            <person name="Susuki M."/>
            <person name="Suzuki K.-i.T."/>
            <person name="Hayashi T."/>
            <person name="Toyoda A."/>
            <person name="Oliveira C."/>
            <person name="Osipova E."/>
            <person name="Leigh N.D."/>
            <person name="Simon A."/>
            <person name="Yun M.H."/>
        </authorList>
    </citation>
    <scope>NUCLEOTIDE SEQUENCE</scope>
    <source>
        <strain evidence="1">20211129_DDA</strain>
        <tissue evidence="1">Liver</tissue>
    </source>
</reference>
<sequence>METNVQSSQGDDAPVTRAFLENLFGALQEDITALKEDIAAHVKHVQRDIGDLGQRLNYLEQTMTPERKSLDGHHWELLELRDTIMGLRYR</sequence>
<dbReference type="EMBL" id="JANPWB010000008">
    <property type="protein sequence ID" value="KAJ1161509.1"/>
    <property type="molecule type" value="Genomic_DNA"/>
</dbReference>
<organism evidence="1 2">
    <name type="scientific">Pleurodeles waltl</name>
    <name type="common">Iberian ribbed newt</name>
    <dbReference type="NCBI Taxonomy" id="8319"/>
    <lineage>
        <taxon>Eukaryota</taxon>
        <taxon>Metazoa</taxon>
        <taxon>Chordata</taxon>
        <taxon>Craniata</taxon>
        <taxon>Vertebrata</taxon>
        <taxon>Euteleostomi</taxon>
        <taxon>Amphibia</taxon>
        <taxon>Batrachia</taxon>
        <taxon>Caudata</taxon>
        <taxon>Salamandroidea</taxon>
        <taxon>Salamandridae</taxon>
        <taxon>Pleurodelinae</taxon>
        <taxon>Pleurodeles</taxon>
    </lineage>
</organism>
<dbReference type="AlphaFoldDB" id="A0AAV7SD29"/>
<dbReference type="Proteomes" id="UP001066276">
    <property type="component" value="Chromosome 4_2"/>
</dbReference>
<name>A0AAV7SD29_PLEWA</name>
<comment type="caution">
    <text evidence="1">The sequence shown here is derived from an EMBL/GenBank/DDBJ whole genome shotgun (WGS) entry which is preliminary data.</text>
</comment>
<protein>
    <submittedName>
        <fullName evidence="1">Uncharacterized protein</fullName>
    </submittedName>
</protein>
<gene>
    <name evidence="1" type="ORF">NDU88_001994</name>
</gene>
<keyword evidence="2" id="KW-1185">Reference proteome</keyword>
<evidence type="ECO:0000313" key="2">
    <source>
        <dbReference type="Proteomes" id="UP001066276"/>
    </source>
</evidence>
<proteinExistence type="predicted"/>